<dbReference type="InterPro" id="IPR002048">
    <property type="entry name" value="EF_hand_dom"/>
</dbReference>
<feature type="region of interest" description="Disordered" evidence="12">
    <location>
        <begin position="1"/>
        <end position="24"/>
    </location>
</feature>
<evidence type="ECO:0000259" key="13">
    <source>
        <dbReference type="PROSITE" id="PS50222"/>
    </source>
</evidence>
<dbReference type="FunFam" id="1.10.238.10:FF:000161">
    <property type="entry name" value="EF-hand calcium-binding domain-containing protein 7 isoform X2"/>
    <property type="match status" value="1"/>
</dbReference>
<keyword evidence="4" id="KW-0479">Metal-binding</keyword>
<name>A0A5N4DBC2_CAMDR</name>
<proteinExistence type="predicted"/>
<keyword evidence="3" id="KW-0597">Phosphoprotein</keyword>
<keyword evidence="2" id="KW-1003">Cell membrane</keyword>
<dbReference type="InterPro" id="IPR052266">
    <property type="entry name" value="Miro-EF-hand_domain"/>
</dbReference>
<reference evidence="14 15" key="1">
    <citation type="journal article" date="2019" name="Mol. Ecol. Resour.">
        <title>Improving Illumina assemblies with Hi-C and long reads: an example with the North African dromedary.</title>
        <authorList>
            <person name="Elbers J.P."/>
            <person name="Rogers M.F."/>
            <person name="Perelman P.L."/>
            <person name="Proskuryakova A.A."/>
            <person name="Serdyukova N.A."/>
            <person name="Johnson W.E."/>
            <person name="Horin P."/>
            <person name="Corander J."/>
            <person name="Murphy D."/>
            <person name="Burger P.A."/>
        </authorList>
    </citation>
    <scope>NUCLEOTIDE SEQUENCE [LARGE SCALE GENOMIC DNA]</scope>
    <source>
        <strain evidence="14">Drom800</strain>
        <tissue evidence="14">Blood</tissue>
    </source>
</reference>
<keyword evidence="8" id="KW-0966">Cell projection</keyword>
<dbReference type="PANTHER" id="PTHR46819:SF1">
    <property type="entry name" value="EF-HAND CALCIUM-BINDING DOMAIN-CONTAINING PROTEIN 7"/>
    <property type="match status" value="1"/>
</dbReference>
<dbReference type="InterPro" id="IPR018247">
    <property type="entry name" value="EF_Hand_1_Ca_BS"/>
</dbReference>
<comment type="caution">
    <text evidence="14">The sequence shown here is derived from an EMBL/GenBank/DDBJ whole genome shotgun (WGS) entry which is preliminary data.</text>
</comment>
<evidence type="ECO:0000256" key="5">
    <source>
        <dbReference type="ARBA" id="ARBA00022737"/>
    </source>
</evidence>
<evidence type="ECO:0000256" key="9">
    <source>
        <dbReference type="ARBA" id="ARBA00053812"/>
    </source>
</evidence>
<evidence type="ECO:0000256" key="3">
    <source>
        <dbReference type="ARBA" id="ARBA00022553"/>
    </source>
</evidence>
<evidence type="ECO:0000256" key="12">
    <source>
        <dbReference type="SAM" id="MobiDB-lite"/>
    </source>
</evidence>
<dbReference type="GO" id="GO:1903569">
    <property type="term" value="P:positive regulation of protein localization to ciliary membrane"/>
    <property type="evidence" value="ECO:0007669"/>
    <property type="project" value="TreeGrafter"/>
</dbReference>
<evidence type="ECO:0000256" key="10">
    <source>
        <dbReference type="ARBA" id="ARBA00065136"/>
    </source>
</evidence>
<keyword evidence="6" id="KW-0106">Calcium</keyword>
<dbReference type="GO" id="GO:0060170">
    <property type="term" value="C:ciliary membrane"/>
    <property type="evidence" value="ECO:0007669"/>
    <property type="project" value="UniProtKB-SubCell"/>
</dbReference>
<evidence type="ECO:0000256" key="2">
    <source>
        <dbReference type="ARBA" id="ARBA00022475"/>
    </source>
</evidence>
<comment type="subunit">
    <text evidence="10">Component of the EvC complex composed of EFCAB7, IQCE, EVC2 and EVC; built from two subcomplexes, EVC2:EVC and EFCAB7:IQCE. Interacts (via EF-hand 1 and 2) with IQCE (via N-terminus); this interaction anchors the EVC-EVC2 complex in a signaling microdomain at the base of cilia and stimulates the Hedgehog (Hh) pathway. Interacts with EVC2 (via N-terminal end). Interacts with EVC.</text>
</comment>
<keyword evidence="15" id="KW-1185">Reference proteome</keyword>
<dbReference type="SUPFAM" id="SSF47473">
    <property type="entry name" value="EF-hand"/>
    <property type="match status" value="2"/>
</dbReference>
<dbReference type="Proteomes" id="UP000299084">
    <property type="component" value="Unassembled WGS sequence"/>
</dbReference>
<keyword evidence="5" id="KW-0677">Repeat</keyword>
<sequence length="594" mass="68150">MASSPGGDAAFSSQKSTLSESPQSKKFPLTEEEIFYMNCRAAYLTVFKSSLDNIISKDQLYLALQHAGRNPSQKTINKYWTPQTAKLNFDDFCIILRKEKPTSKAELLKSFKQLDVNDDGSILHTDLYKLLTKRGEKMTREEVNAIVTLADVNADGKFDYIKFCKLYMTTNEQCLKTTLEKLEVDSKLRRQQFGSHIEECPERDPSPIPKPSPRILRNTDQESFPNKGDTRSSLLATARKFKTSVSFTITMSAISNQNSKLTEPNSIKEWQCVHSKGCFFLEEDGEIISHQYKMQITQRSMVYLTIKPLNLSQDEGKFKYSGKPSPWLSVDTVLYILKENESQANLQLTCFTELRNRERQKIILYFYNFRSTLSDIFEVIDLDGNGLLSLEEYNFFELRTSGEKCDEDAWAVCRENFDTKKNELTRQGFMDLNLMEANDREGDPRDLWVTLHSMGYNKALELTEACPFVINIYADKCKPRIKAVHMEACSGQLEKAICKSVLSKGNAKVIDGYENIIVHTYKHDTWITSVIENKSDNKVIIHVNNELSKNCVNNRGLNIFAVEVAPKSTMVCQHVMPLNERQEWIYYCVYSLIS</sequence>
<gene>
    <name evidence="14" type="ORF">Cadr_000014032</name>
</gene>
<accession>A0A5N4DBC2</accession>
<organism evidence="14 15">
    <name type="scientific">Camelus dromedarius</name>
    <name type="common">Dromedary</name>
    <name type="synonym">Arabian camel</name>
    <dbReference type="NCBI Taxonomy" id="9838"/>
    <lineage>
        <taxon>Eukaryota</taxon>
        <taxon>Metazoa</taxon>
        <taxon>Chordata</taxon>
        <taxon>Craniata</taxon>
        <taxon>Vertebrata</taxon>
        <taxon>Euteleostomi</taxon>
        <taxon>Mammalia</taxon>
        <taxon>Eutheria</taxon>
        <taxon>Laurasiatheria</taxon>
        <taxon>Artiodactyla</taxon>
        <taxon>Tylopoda</taxon>
        <taxon>Camelidae</taxon>
        <taxon>Camelus</taxon>
    </lineage>
</organism>
<feature type="domain" description="EF-hand" evidence="13">
    <location>
        <begin position="102"/>
        <end position="137"/>
    </location>
</feature>
<protein>
    <recommendedName>
        <fullName evidence="11">EF-hand calcium-binding domain-containing protein 7</fullName>
    </recommendedName>
</protein>
<comment type="function">
    <text evidence="9">Component of the EvC complex that positively regulates ciliary Hedgehog (Hh) signaling. Required for the localization of the EVC2:EVC subcomplex at the base of primary cilia.</text>
</comment>
<dbReference type="EMBL" id="JWIN03000013">
    <property type="protein sequence ID" value="KAB1268463.1"/>
    <property type="molecule type" value="Genomic_DNA"/>
</dbReference>
<evidence type="ECO:0000313" key="15">
    <source>
        <dbReference type="Proteomes" id="UP000299084"/>
    </source>
</evidence>
<dbReference type="PROSITE" id="PS50222">
    <property type="entry name" value="EF_HAND_2"/>
    <property type="match status" value="1"/>
</dbReference>
<feature type="compositionally biased region" description="Basic and acidic residues" evidence="12">
    <location>
        <begin position="196"/>
        <end position="205"/>
    </location>
</feature>
<dbReference type="PROSITE" id="PS00018">
    <property type="entry name" value="EF_HAND_1"/>
    <property type="match status" value="1"/>
</dbReference>
<feature type="compositionally biased region" description="Polar residues" evidence="12">
    <location>
        <begin position="11"/>
        <end position="24"/>
    </location>
</feature>
<feature type="region of interest" description="Disordered" evidence="12">
    <location>
        <begin position="194"/>
        <end position="230"/>
    </location>
</feature>
<dbReference type="CDD" id="cd00051">
    <property type="entry name" value="EFh"/>
    <property type="match status" value="1"/>
</dbReference>
<evidence type="ECO:0000313" key="14">
    <source>
        <dbReference type="EMBL" id="KAB1268463.1"/>
    </source>
</evidence>
<comment type="subcellular location">
    <subcellularLocation>
        <location evidence="1">Cell projection</location>
        <location evidence="1">Cilium membrane</location>
        <topology evidence="1">Peripheral membrane protein</topology>
        <orientation evidence="1">Cytoplasmic side</orientation>
    </subcellularLocation>
</comment>
<dbReference type="Pfam" id="PF13499">
    <property type="entry name" value="EF-hand_7"/>
    <property type="match status" value="1"/>
</dbReference>
<keyword evidence="7" id="KW-0472">Membrane</keyword>
<evidence type="ECO:0000256" key="7">
    <source>
        <dbReference type="ARBA" id="ARBA00023136"/>
    </source>
</evidence>
<evidence type="ECO:0000256" key="8">
    <source>
        <dbReference type="ARBA" id="ARBA00023273"/>
    </source>
</evidence>
<dbReference type="FunFam" id="1.10.238.10:FF:000193">
    <property type="entry name" value="EF-hand calcium-binding domain-containing protein 7"/>
    <property type="match status" value="1"/>
</dbReference>
<dbReference type="AlphaFoldDB" id="A0A5N4DBC2"/>
<dbReference type="InterPro" id="IPR011992">
    <property type="entry name" value="EF-hand-dom_pair"/>
</dbReference>
<dbReference type="PANTHER" id="PTHR46819">
    <property type="entry name" value="EF-HAND CALCIUM-BINDING DOMAIN-CONTAINING PROTEIN 7"/>
    <property type="match status" value="1"/>
</dbReference>
<dbReference type="GO" id="GO:0005509">
    <property type="term" value="F:calcium ion binding"/>
    <property type="evidence" value="ECO:0007669"/>
    <property type="project" value="InterPro"/>
</dbReference>
<evidence type="ECO:0000256" key="4">
    <source>
        <dbReference type="ARBA" id="ARBA00022723"/>
    </source>
</evidence>
<evidence type="ECO:0000256" key="11">
    <source>
        <dbReference type="ARBA" id="ARBA00069151"/>
    </source>
</evidence>
<evidence type="ECO:0000256" key="6">
    <source>
        <dbReference type="ARBA" id="ARBA00022837"/>
    </source>
</evidence>
<dbReference type="Gene3D" id="1.10.238.10">
    <property type="entry name" value="EF-hand"/>
    <property type="match status" value="2"/>
</dbReference>
<evidence type="ECO:0000256" key="1">
    <source>
        <dbReference type="ARBA" id="ARBA00004522"/>
    </source>
</evidence>
<dbReference type="GO" id="GO:0098797">
    <property type="term" value="C:plasma membrane protein complex"/>
    <property type="evidence" value="ECO:0007669"/>
    <property type="project" value="TreeGrafter"/>
</dbReference>